<reference evidence="16 17" key="1">
    <citation type="journal article" date="2015" name="Microbiome">
        <title>Genomic resolution of linkages in carbon, nitrogen, and sulfur cycling among widespread estuary sediment bacteria.</title>
        <authorList>
            <person name="Baker B.J."/>
            <person name="Lazar C.S."/>
            <person name="Teske A.P."/>
            <person name="Dick G.J."/>
        </authorList>
    </citation>
    <scope>NUCLEOTIDE SEQUENCE [LARGE SCALE GENOMIC DNA]</scope>
    <source>
        <strain evidence="16">DG_24</strain>
    </source>
</reference>
<dbReference type="PRINTS" id="PR00701">
    <property type="entry name" value="60KDINNERMP"/>
</dbReference>
<dbReference type="Pfam" id="PF14849">
    <property type="entry name" value="YidC_periplas"/>
    <property type="match status" value="1"/>
</dbReference>
<evidence type="ECO:0000259" key="14">
    <source>
        <dbReference type="Pfam" id="PF02096"/>
    </source>
</evidence>
<dbReference type="NCBIfam" id="TIGR03593">
    <property type="entry name" value="yidC_nterm"/>
    <property type="match status" value="1"/>
</dbReference>
<evidence type="ECO:0000256" key="5">
    <source>
        <dbReference type="ARBA" id="ARBA00022475"/>
    </source>
</evidence>
<dbReference type="PATRIC" id="fig|1703770.3.peg.1289"/>
<protein>
    <recommendedName>
        <fullName evidence="3 13">Membrane protein insertase YidC</fullName>
    </recommendedName>
    <alternativeName>
        <fullName evidence="12 13">Foldase YidC</fullName>
    </alternativeName>
    <alternativeName>
        <fullName evidence="11 13">Membrane integrase YidC</fullName>
    </alternativeName>
    <alternativeName>
        <fullName evidence="13">Membrane protein YidC</fullName>
    </alternativeName>
</protein>
<keyword evidence="8 13" id="KW-1133">Transmembrane helix</keyword>
<feature type="transmembrane region" description="Helical" evidence="13">
    <location>
        <begin position="539"/>
        <end position="559"/>
    </location>
</feature>
<dbReference type="GO" id="GO:0005886">
    <property type="term" value="C:plasma membrane"/>
    <property type="evidence" value="ECO:0007669"/>
    <property type="project" value="UniProtKB-SubCell"/>
</dbReference>
<dbReference type="InterPro" id="IPR019998">
    <property type="entry name" value="Membr_insert_YidC"/>
</dbReference>
<dbReference type="PANTHER" id="PTHR12428">
    <property type="entry name" value="OXA1"/>
    <property type="match status" value="1"/>
</dbReference>
<keyword evidence="7 13" id="KW-0653">Protein transport</keyword>
<dbReference type="InterPro" id="IPR038221">
    <property type="entry name" value="YidC_periplasmic_sf"/>
</dbReference>
<sequence>MDAEKRTILALGLIAVILFGYSIYIRSRAGRGVDELAREPSRRAVEAVEETDVDRDTAMPEPRWDGLTPLDSLFGAAAVDSVEREVVVETDLYWARLSTRGATLTSVRLKDYDAQNGQMVELIPEDAHAILGLWIGAGEEGIDLTLAPFTTDVSEVTLSAEHPEGEVAFALTLPQGGEVVRRYRFFRNRYDIALEIAVSEEIGARDYWLHWQPGLSATERNRTEDLSHFAGLALMGDVLVRKNRRDLVKIGRRSEAEDSELASYVEEIGDVRWAGVRTKYFVATLVPESSGQHRVRLMASGPEHVGFDLGGRYGESGLLTHRVYIGPIDYEILRSYGLGMERVVDLGRGPIAPISKFVLTLLTWTHQYVSNYGVVIILFSCIMKAIYFPLTHRGMRQMKEMQEKQALLQPKLNELKQRYKNNPQKLNQETMRIYREHGVSPVGSLKGCLPMLLQLPIFWALFTVLRNTIELRRAPFILWIRDLSEPDRLHLPFLSDFPFLPDGAIPVLPLIMGAVMLLQQRFTAKGGDPRTKMMGYMMPIIFTFLFIRFPAGLVLYWLVNSVLSLGEQYLMHVQSEGAGRQTDRP</sequence>
<evidence type="ECO:0000313" key="17">
    <source>
        <dbReference type="Proteomes" id="UP000052008"/>
    </source>
</evidence>
<dbReference type="PANTHER" id="PTHR12428:SF65">
    <property type="entry name" value="CYTOCHROME C OXIDASE ASSEMBLY PROTEIN COX18, MITOCHONDRIAL"/>
    <property type="match status" value="1"/>
</dbReference>
<evidence type="ECO:0000256" key="6">
    <source>
        <dbReference type="ARBA" id="ARBA00022692"/>
    </source>
</evidence>
<keyword evidence="5 13" id="KW-1003">Cell membrane</keyword>
<keyword evidence="9 13" id="KW-0472">Membrane</keyword>
<dbReference type="GO" id="GO:0015031">
    <property type="term" value="P:protein transport"/>
    <property type="evidence" value="ECO:0007669"/>
    <property type="project" value="UniProtKB-KW"/>
</dbReference>
<dbReference type="CDD" id="cd19961">
    <property type="entry name" value="EcYidC-like_peri"/>
    <property type="match status" value="1"/>
</dbReference>
<evidence type="ECO:0000256" key="12">
    <source>
        <dbReference type="ARBA" id="ARBA00033342"/>
    </source>
</evidence>
<dbReference type="EMBL" id="LIZS01000012">
    <property type="protein sequence ID" value="KPJ53795.1"/>
    <property type="molecule type" value="Genomic_DNA"/>
</dbReference>
<organism evidence="16 17">
    <name type="scientific">candidate division TA06 bacterium DG_24</name>
    <dbReference type="NCBI Taxonomy" id="1703770"/>
    <lineage>
        <taxon>Bacteria</taxon>
        <taxon>Bacteria division TA06</taxon>
    </lineage>
</organism>
<feature type="domain" description="Membrane insertase YidC N-terminal" evidence="15">
    <location>
        <begin position="86"/>
        <end position="347"/>
    </location>
</feature>
<comment type="function">
    <text evidence="13">Required for the insertion and/or proper folding and/or complex formation of integral membrane proteins into the membrane. Involved in integration of membrane proteins that insert both dependently and independently of the Sec translocase complex, as well as at least some lipoproteins. Aids folding of multispanning membrane proteins.</text>
</comment>
<evidence type="ECO:0000313" key="16">
    <source>
        <dbReference type="EMBL" id="KPJ53795.1"/>
    </source>
</evidence>
<dbReference type="HAMAP" id="MF_01810">
    <property type="entry name" value="YidC_type1"/>
    <property type="match status" value="1"/>
</dbReference>
<dbReference type="Proteomes" id="UP000052008">
    <property type="component" value="Unassembled WGS sequence"/>
</dbReference>
<dbReference type="InterPro" id="IPR028055">
    <property type="entry name" value="YidC/Oxa/ALB_C"/>
</dbReference>
<evidence type="ECO:0000256" key="9">
    <source>
        <dbReference type="ARBA" id="ARBA00023136"/>
    </source>
</evidence>
<feature type="domain" description="Membrane insertase YidC/Oxa/ALB C-terminal" evidence="14">
    <location>
        <begin position="372"/>
        <end position="571"/>
    </location>
</feature>
<feature type="transmembrane region" description="Helical" evidence="13">
    <location>
        <begin position="451"/>
        <end position="469"/>
    </location>
</feature>
<keyword evidence="4 13" id="KW-0813">Transport</keyword>
<dbReference type="NCBIfam" id="TIGR03592">
    <property type="entry name" value="yidC_oxa1_cterm"/>
    <property type="match status" value="1"/>
</dbReference>
<dbReference type="PRINTS" id="PR01900">
    <property type="entry name" value="YIDCPROTEIN"/>
</dbReference>
<dbReference type="AlphaFoldDB" id="A0A0S7WUV3"/>
<accession>A0A0S7WUV3</accession>
<keyword evidence="10 13" id="KW-0143">Chaperone</keyword>
<feature type="transmembrane region" description="Helical" evidence="13">
    <location>
        <begin position="499"/>
        <end position="518"/>
    </location>
</feature>
<evidence type="ECO:0000256" key="8">
    <source>
        <dbReference type="ARBA" id="ARBA00022989"/>
    </source>
</evidence>
<evidence type="ECO:0000256" key="7">
    <source>
        <dbReference type="ARBA" id="ARBA00022927"/>
    </source>
</evidence>
<feature type="transmembrane region" description="Helical" evidence="13">
    <location>
        <begin position="372"/>
        <end position="390"/>
    </location>
</feature>
<dbReference type="InterPro" id="IPR001708">
    <property type="entry name" value="YidC/ALB3/OXA1/COX18"/>
</dbReference>
<dbReference type="Gene3D" id="2.70.98.90">
    <property type="match status" value="1"/>
</dbReference>
<evidence type="ECO:0000256" key="3">
    <source>
        <dbReference type="ARBA" id="ARBA00015325"/>
    </source>
</evidence>
<comment type="caution">
    <text evidence="16">The sequence shown here is derived from an EMBL/GenBank/DDBJ whole genome shotgun (WGS) entry which is preliminary data.</text>
</comment>
<evidence type="ECO:0000256" key="2">
    <source>
        <dbReference type="ARBA" id="ARBA00010527"/>
    </source>
</evidence>
<comment type="subcellular location">
    <subcellularLocation>
        <location evidence="1">Cell inner membrane</location>
        <topology evidence="1">Multi-pass membrane protein</topology>
    </subcellularLocation>
    <subcellularLocation>
        <location evidence="13">Cell membrane</location>
        <topology evidence="13">Multi-pass membrane protein</topology>
    </subcellularLocation>
</comment>
<gene>
    <name evidence="13" type="primary">yidC</name>
    <name evidence="16" type="ORF">AMJ39_03130</name>
</gene>
<name>A0A0S7WUV3_UNCT6</name>
<evidence type="ECO:0000256" key="13">
    <source>
        <dbReference type="HAMAP-Rule" id="MF_01810"/>
    </source>
</evidence>
<evidence type="ECO:0000256" key="4">
    <source>
        <dbReference type="ARBA" id="ARBA00022448"/>
    </source>
</evidence>
<proteinExistence type="inferred from homology"/>
<keyword evidence="6 13" id="KW-0812">Transmembrane</keyword>
<evidence type="ECO:0000256" key="10">
    <source>
        <dbReference type="ARBA" id="ARBA00023186"/>
    </source>
</evidence>
<dbReference type="GO" id="GO:0032977">
    <property type="term" value="F:membrane insertase activity"/>
    <property type="evidence" value="ECO:0007669"/>
    <property type="project" value="InterPro"/>
</dbReference>
<dbReference type="STRING" id="1703770.AMJ39_03130"/>
<comment type="subunit">
    <text evidence="13">Interacts with the Sec translocase complex via SecD. Specifically interacts with transmembrane segments of nascent integral membrane proteins during membrane integration.</text>
</comment>
<dbReference type="Pfam" id="PF02096">
    <property type="entry name" value="60KD_IMP"/>
    <property type="match status" value="1"/>
</dbReference>
<evidence type="ECO:0000256" key="1">
    <source>
        <dbReference type="ARBA" id="ARBA00004429"/>
    </source>
</evidence>
<dbReference type="CDD" id="cd20070">
    <property type="entry name" value="5TM_YidC_Alb3"/>
    <property type="match status" value="1"/>
</dbReference>
<dbReference type="GO" id="GO:0051205">
    <property type="term" value="P:protein insertion into membrane"/>
    <property type="evidence" value="ECO:0007669"/>
    <property type="project" value="TreeGrafter"/>
</dbReference>
<dbReference type="InterPro" id="IPR047196">
    <property type="entry name" value="YidC_ALB_C"/>
</dbReference>
<evidence type="ECO:0000259" key="15">
    <source>
        <dbReference type="Pfam" id="PF14849"/>
    </source>
</evidence>
<dbReference type="InterPro" id="IPR028053">
    <property type="entry name" value="Membr_insert_YidC_N"/>
</dbReference>
<evidence type="ECO:0000256" key="11">
    <source>
        <dbReference type="ARBA" id="ARBA00033245"/>
    </source>
</evidence>
<comment type="similarity">
    <text evidence="2 13">Belongs to the OXA1/ALB3/YidC family. Type 1 subfamily.</text>
</comment>
<feature type="transmembrane region" description="Helical" evidence="13">
    <location>
        <begin position="7"/>
        <end position="25"/>
    </location>
</feature>